<protein>
    <submittedName>
        <fullName evidence="2">Uncharacterized protein</fullName>
    </submittedName>
</protein>
<name>A0ABQ2JYB4_9SPHN</name>
<organism evidence="2 3">
    <name type="scientific">Novosphingobium indicum</name>
    <dbReference type="NCBI Taxonomy" id="462949"/>
    <lineage>
        <taxon>Bacteria</taxon>
        <taxon>Pseudomonadati</taxon>
        <taxon>Pseudomonadota</taxon>
        <taxon>Alphaproteobacteria</taxon>
        <taxon>Sphingomonadales</taxon>
        <taxon>Sphingomonadaceae</taxon>
        <taxon>Novosphingobium</taxon>
    </lineage>
</organism>
<proteinExistence type="predicted"/>
<feature type="region of interest" description="Disordered" evidence="1">
    <location>
        <begin position="1"/>
        <end position="20"/>
    </location>
</feature>
<accession>A0ABQ2JYB4</accession>
<reference evidence="3" key="1">
    <citation type="journal article" date="2019" name="Int. J. Syst. Evol. Microbiol.">
        <title>The Global Catalogue of Microorganisms (GCM) 10K type strain sequencing project: providing services to taxonomists for standard genome sequencing and annotation.</title>
        <authorList>
            <consortium name="The Broad Institute Genomics Platform"/>
            <consortium name="The Broad Institute Genome Sequencing Center for Infectious Disease"/>
            <person name="Wu L."/>
            <person name="Ma J."/>
        </authorList>
    </citation>
    <scope>NUCLEOTIDE SEQUENCE [LARGE SCALE GENOMIC DNA]</scope>
    <source>
        <strain evidence="3">CGMCC 1.6784</strain>
    </source>
</reference>
<dbReference type="RefSeq" id="WP_229710608.1">
    <property type="nucleotide sequence ID" value="NZ_BMLK01000028.1"/>
</dbReference>
<evidence type="ECO:0000256" key="1">
    <source>
        <dbReference type="SAM" id="MobiDB-lite"/>
    </source>
</evidence>
<gene>
    <name evidence="2" type="ORF">GCM10011349_40800</name>
</gene>
<dbReference type="Proteomes" id="UP000605099">
    <property type="component" value="Unassembled WGS sequence"/>
</dbReference>
<sequence length="125" mass="13165">MGPGSEVPGDGNDHRPFSQIAEDEVVRVTGTEPFWGGEVSNGELTYTTPENSDGTVVPVSRFAGRGGLSFSGEMNGKALTLAVTPGACSDGMSDRTYPFVVTLRIGDDLRNGCGWTKTHPWSGAE</sequence>
<evidence type="ECO:0000313" key="2">
    <source>
        <dbReference type="EMBL" id="GGN59840.1"/>
    </source>
</evidence>
<evidence type="ECO:0000313" key="3">
    <source>
        <dbReference type="Proteomes" id="UP000605099"/>
    </source>
</evidence>
<keyword evidence="3" id="KW-1185">Reference proteome</keyword>
<dbReference type="EMBL" id="BMLK01000028">
    <property type="protein sequence ID" value="GGN59840.1"/>
    <property type="molecule type" value="Genomic_DNA"/>
</dbReference>
<comment type="caution">
    <text evidence="2">The sequence shown here is derived from an EMBL/GenBank/DDBJ whole genome shotgun (WGS) entry which is preliminary data.</text>
</comment>